<reference evidence="2 3" key="1">
    <citation type="journal article" date="2016" name="Appl. Environ. Microbiol.">
        <title>Function and Phylogeny of Bacterial Butyryl Coenzyme A:Acetate Transferases and Their Diversity in the Proximal Colon of Swine.</title>
        <authorList>
            <person name="Trachsel J."/>
            <person name="Bayles D.O."/>
            <person name="Looft T."/>
            <person name="Levine U.Y."/>
            <person name="Allen H.K."/>
        </authorList>
    </citation>
    <scope>NUCLEOTIDE SEQUENCE [LARGE SCALE GENOMIC DNA]</scope>
    <source>
        <strain evidence="2 3">68-3-10</strain>
    </source>
</reference>
<dbReference type="OrthoDB" id="653763at2"/>
<feature type="transmembrane region" description="Helical" evidence="1">
    <location>
        <begin position="330"/>
        <end position="351"/>
    </location>
</feature>
<dbReference type="Proteomes" id="UP000187404">
    <property type="component" value="Unassembled WGS sequence"/>
</dbReference>
<feature type="transmembrane region" description="Helical" evidence="1">
    <location>
        <begin position="47"/>
        <end position="64"/>
    </location>
</feature>
<dbReference type="InterPro" id="IPR008537">
    <property type="entry name" value="DUF819"/>
</dbReference>
<evidence type="ECO:0008006" key="4">
    <source>
        <dbReference type="Google" id="ProtNLM"/>
    </source>
</evidence>
<dbReference type="AlphaFoldDB" id="A0A1Q9JJD3"/>
<feature type="transmembrane region" description="Helical" evidence="1">
    <location>
        <begin position="173"/>
        <end position="191"/>
    </location>
</feature>
<comment type="caution">
    <text evidence="2">The sequence shown here is derived from an EMBL/GenBank/DDBJ whole genome shotgun (WGS) entry which is preliminary data.</text>
</comment>
<protein>
    <recommendedName>
        <fullName evidence="4">DUF819 domain-containing protein</fullName>
    </recommendedName>
</protein>
<dbReference type="STRING" id="1261640.BHK98_09640"/>
<evidence type="ECO:0000313" key="2">
    <source>
        <dbReference type="EMBL" id="OLR56306.1"/>
    </source>
</evidence>
<feature type="transmembrane region" description="Helical" evidence="1">
    <location>
        <begin position="19"/>
        <end position="35"/>
    </location>
</feature>
<keyword evidence="1" id="KW-1133">Transmembrane helix</keyword>
<proteinExistence type="predicted"/>
<feature type="transmembrane region" description="Helical" evidence="1">
    <location>
        <begin position="275"/>
        <end position="293"/>
    </location>
</feature>
<organism evidence="2 3">
    <name type="scientific">Hornefia porci</name>
    <dbReference type="NCBI Taxonomy" id="2652292"/>
    <lineage>
        <taxon>Bacteria</taxon>
        <taxon>Bacillati</taxon>
        <taxon>Bacillota</taxon>
        <taxon>Clostridia</taxon>
        <taxon>Peptostreptococcales</taxon>
        <taxon>Anaerovoracaceae</taxon>
        <taxon>Hornefia</taxon>
    </lineage>
</organism>
<gene>
    <name evidence="2" type="ORF">BHK98_09640</name>
</gene>
<feature type="transmembrane region" description="Helical" evidence="1">
    <location>
        <begin position="232"/>
        <end position="255"/>
    </location>
</feature>
<dbReference type="PANTHER" id="PTHR34289:SF8">
    <property type="entry name" value="DUF819 DOMAIN-CONTAINING PROTEIN"/>
    <property type="match status" value="1"/>
</dbReference>
<feature type="transmembrane region" description="Helical" evidence="1">
    <location>
        <begin position="389"/>
        <end position="410"/>
    </location>
</feature>
<dbReference type="RefSeq" id="WP_075713802.1">
    <property type="nucleotide sequence ID" value="NZ_MJIE01000001.1"/>
</dbReference>
<accession>A0A1Q9JJD3</accession>
<feature type="transmembrane region" description="Helical" evidence="1">
    <location>
        <begin position="102"/>
        <end position="124"/>
    </location>
</feature>
<keyword evidence="1" id="KW-0812">Transmembrane</keyword>
<dbReference type="Pfam" id="PF05684">
    <property type="entry name" value="DUF819"/>
    <property type="match status" value="1"/>
</dbReference>
<dbReference type="EMBL" id="MJIE01000001">
    <property type="protein sequence ID" value="OLR56306.1"/>
    <property type="molecule type" value="Genomic_DNA"/>
</dbReference>
<evidence type="ECO:0000256" key="1">
    <source>
        <dbReference type="SAM" id="Phobius"/>
    </source>
</evidence>
<dbReference type="PANTHER" id="PTHR34289">
    <property type="entry name" value="PROTEIN, PUTATIVE (DUF819)-RELATED"/>
    <property type="match status" value="1"/>
</dbReference>
<feature type="transmembrane region" description="Helical" evidence="1">
    <location>
        <begin position="305"/>
        <end position="324"/>
    </location>
</feature>
<name>A0A1Q9JJD3_9FIRM</name>
<keyword evidence="1" id="KW-0472">Membrane</keyword>
<sequence>MWGHIFNLKDPLVGADNTWALWTICIVGASAAIMLEQRYQWASKVTGALIALVLAVALSNFGIIPMESGVWDAVWDYVVPLSIPMLLMKCDIRRVGRDSGRILGIFLIGSVGTACGAMIGYGLLRQYIPELAKLAGVFTATYIGGAVNFTGVGKALGVSAGTMSSATMADNTMMAICFLVLMLIPSAGFFLKRFSHPLIDDIEAVKRSVGNGGEEEYEGAFARPREISLRDIALTVSAAFVIVSISFFMADMLGRVIPRSNSVLMMFNTLLGNDYIWLSTISMVCATVKPRFFGGIRGTEEIGTFLIYIFFFVIGVPASAPGIIQSPVLLLYAAIIVGVNMLFCLVAGKFLHYDLESIILASNANIGGPTTAAAMAVSKGWKSLIGPSILVGIIGYVLGTYMGLLVWGILEF</sequence>
<keyword evidence="3" id="KW-1185">Reference proteome</keyword>
<evidence type="ECO:0000313" key="3">
    <source>
        <dbReference type="Proteomes" id="UP000187404"/>
    </source>
</evidence>